<dbReference type="Proteomes" id="UP000000231">
    <property type="component" value="Chromosome"/>
</dbReference>
<dbReference type="GeneID" id="31481509"/>
<keyword evidence="1" id="KW-0472">Membrane</keyword>
<feature type="transmembrane region" description="Helical" evidence="1">
    <location>
        <begin position="12"/>
        <end position="32"/>
    </location>
</feature>
<keyword evidence="1" id="KW-1133">Transmembrane helix</keyword>
<dbReference type="HOGENOM" id="CLU_082949_0_0_4"/>
<keyword evidence="3" id="KW-1185">Reference proteome</keyword>
<dbReference type="AlphaFoldDB" id="A4SXX8"/>
<keyword evidence="1" id="KW-0812">Transmembrane</keyword>
<organism evidence="2 3">
    <name type="scientific">Polynucleobacter asymbioticus (strain DSM 18221 / CIP 109841 / QLW-P1DMWA-1)</name>
    <name type="common">Polynucleobacter necessarius subsp. asymbioticus</name>
    <dbReference type="NCBI Taxonomy" id="312153"/>
    <lineage>
        <taxon>Bacteria</taxon>
        <taxon>Pseudomonadati</taxon>
        <taxon>Pseudomonadota</taxon>
        <taxon>Betaproteobacteria</taxon>
        <taxon>Burkholderiales</taxon>
        <taxon>Burkholderiaceae</taxon>
        <taxon>Polynucleobacter</taxon>
    </lineage>
</organism>
<dbReference type="EMBL" id="CP000655">
    <property type="protein sequence ID" value="ABP34342.1"/>
    <property type="molecule type" value="Genomic_DNA"/>
</dbReference>
<proteinExistence type="predicted"/>
<protein>
    <submittedName>
        <fullName evidence="2">Uncharacterized protein</fullName>
    </submittedName>
</protein>
<reference evidence="2 3" key="1">
    <citation type="journal article" date="2012" name="Stand. Genomic Sci.">
        <title>Complete genome sequence of Polynucleobacter necessarius subsp. asymbioticus type strain (QLW-P1DMWA-1(T)).</title>
        <authorList>
            <person name="Meincke L."/>
            <person name="Copeland A."/>
            <person name="Lapidus A."/>
            <person name="Lucas S."/>
            <person name="Berry K.W."/>
            <person name="Del Rio T.G."/>
            <person name="Hammon N."/>
            <person name="Dalin E."/>
            <person name="Tice H."/>
            <person name="Pitluck S."/>
            <person name="Richardson P."/>
            <person name="Bruce D."/>
            <person name="Goodwin L."/>
            <person name="Han C."/>
            <person name="Tapia R."/>
            <person name="Detter J.C."/>
            <person name="Schmutz J."/>
            <person name="Brettin T."/>
            <person name="Larimer F."/>
            <person name="Land M."/>
            <person name="Hauser L."/>
            <person name="Kyrpides N.C."/>
            <person name="Ivanova N."/>
            <person name="Goker M."/>
            <person name="Woyke T."/>
            <person name="Wu Q.L."/>
            <person name="Pockl M."/>
            <person name="Hahn M.W."/>
            <person name="Klenk H.P."/>
        </authorList>
    </citation>
    <scope>NUCLEOTIDE SEQUENCE [LARGE SCALE GENOMIC DNA]</scope>
    <source>
        <strain evidence="3">DSM 18221 / CIP 109841 / QLW-P1DMWA-1</strain>
    </source>
</reference>
<dbReference type="KEGG" id="pnu:Pnuc_1126"/>
<evidence type="ECO:0000256" key="1">
    <source>
        <dbReference type="SAM" id="Phobius"/>
    </source>
</evidence>
<evidence type="ECO:0000313" key="3">
    <source>
        <dbReference type="Proteomes" id="UP000000231"/>
    </source>
</evidence>
<evidence type="ECO:0000313" key="2">
    <source>
        <dbReference type="EMBL" id="ABP34342.1"/>
    </source>
</evidence>
<gene>
    <name evidence="2" type="ordered locus">Pnuc_1126</name>
</gene>
<dbReference type="eggNOG" id="ENOG5032WCA">
    <property type="taxonomic scope" value="Bacteria"/>
</dbReference>
<accession>A4SXX8</accession>
<dbReference type="RefSeq" id="WP_011902967.1">
    <property type="nucleotide sequence ID" value="NC_009379.1"/>
</dbReference>
<name>A4SXX8_POLAQ</name>
<sequence length="282" mass="32079">MIKEALEIIEIIPGTFWGVIVGSLFSLGGVWLTNKASDQRLKTQFDHERALKTQEREMSLRKDVYLQAAEAVSAGVQALSNFPNLEISNDEVAKVYVEKSPSISRAYVIGSMKTIKALTDFGGELAALMLVLYVERAEILTLKNKVTLLDFQMSGFGKDRDRYLELMRDANINGQRDPQYWKVLNEGFEFEQGRIHSHSQDRDAISKQLALQQFKFMKRCVTESHRMSRCLAPLLIAVREELQLPLDIDGYREILDSSIAKQQVAIDDFVNIFAKKINSEKL</sequence>